<evidence type="ECO:0000313" key="2">
    <source>
        <dbReference type="Proteomes" id="UP001145022"/>
    </source>
</evidence>
<sequence length="54" mass="6144">MDLDANELVVFDRTGGEVYHGHVRPWDKLHQDMKNALIKARKVDSKGNILGARK</sequence>
<keyword evidence="2" id="KW-1185">Reference proteome</keyword>
<dbReference type="Proteomes" id="UP001145022">
    <property type="component" value="Unassembled WGS sequence"/>
</dbReference>
<dbReference type="CDD" id="cd20695">
    <property type="entry name" value="CdiA-CT_5T87E_Ct"/>
    <property type="match status" value="1"/>
</dbReference>
<dbReference type="EMBL" id="BSCQ01000028">
    <property type="protein sequence ID" value="GLH42378.1"/>
    <property type="molecule type" value="Genomic_DNA"/>
</dbReference>
<accession>A0ABQ5PFT3</accession>
<reference evidence="1" key="1">
    <citation type="journal article" date="2021" name="Sci. Rep.">
        <title>An efficient direct screening system for microorganisms that activate plant immune responses based on plant-microbe interactions using cultured plant cells.</title>
        <authorList>
            <person name="Kurokawa M."/>
            <person name="Nakano M."/>
            <person name="Kitahata N."/>
            <person name="Kuchitsu K."/>
            <person name="Furuya T."/>
        </authorList>
    </citation>
    <scope>NUCLEOTIDE SEQUENCE</scope>
    <source>
        <strain evidence="1">RS3R-1</strain>
    </source>
</reference>
<gene>
    <name evidence="1" type="ORF">RS3R1_14650</name>
</gene>
<proteinExistence type="predicted"/>
<evidence type="ECO:0000313" key="1">
    <source>
        <dbReference type="EMBL" id="GLH42378.1"/>
    </source>
</evidence>
<protein>
    <submittedName>
        <fullName evidence="1">Uncharacterized protein</fullName>
    </submittedName>
</protein>
<organism evidence="1 2">
    <name type="scientific">Pseudomonas atacamensis</name>
    <dbReference type="NCBI Taxonomy" id="2565368"/>
    <lineage>
        <taxon>Bacteria</taxon>
        <taxon>Pseudomonadati</taxon>
        <taxon>Pseudomonadota</taxon>
        <taxon>Gammaproteobacteria</taxon>
        <taxon>Pseudomonadales</taxon>
        <taxon>Pseudomonadaceae</taxon>
        <taxon>Pseudomonas</taxon>
    </lineage>
</organism>
<reference evidence="1" key="2">
    <citation type="submission" date="2022-11" db="EMBL/GenBank/DDBJ databases">
        <title>Draft genome sequencing of Pseudomonas atacamensis RS3R1.</title>
        <authorList>
            <person name="Furuya T."/>
            <person name="Kaneko H."/>
        </authorList>
    </citation>
    <scope>NUCLEOTIDE SEQUENCE</scope>
    <source>
        <strain evidence="1">RS3R-1</strain>
    </source>
</reference>
<reference evidence="1" key="3">
    <citation type="journal article" date="2023" name="J. Biotechnol.">
        <title>Draft Genome Sequences of Endophytic Pseudomonas Strains, Isolated from the Interior of Brassicaceae Plants.</title>
        <authorList>
            <person name="Kaneko H."/>
            <person name="Furuya T."/>
        </authorList>
    </citation>
    <scope>NUCLEOTIDE SEQUENCE</scope>
    <source>
        <strain evidence="1">RS3R-1</strain>
    </source>
</reference>
<comment type="caution">
    <text evidence="1">The sequence shown here is derived from an EMBL/GenBank/DDBJ whole genome shotgun (WGS) entry which is preliminary data.</text>
</comment>
<name>A0ABQ5PFT3_9PSED</name>